<feature type="transmembrane region" description="Helical" evidence="1">
    <location>
        <begin position="98"/>
        <end position="120"/>
    </location>
</feature>
<keyword evidence="1" id="KW-1133">Transmembrane helix</keyword>
<accession>A0A1V4IF63</accession>
<feature type="transmembrane region" description="Helical" evidence="1">
    <location>
        <begin position="54"/>
        <end position="77"/>
    </location>
</feature>
<protein>
    <submittedName>
        <fullName evidence="2">ABC-2 family transporter protein</fullName>
    </submittedName>
</protein>
<keyword evidence="1" id="KW-0472">Membrane</keyword>
<evidence type="ECO:0000313" key="3">
    <source>
        <dbReference type="Proteomes" id="UP000190080"/>
    </source>
</evidence>
<dbReference type="OrthoDB" id="1738593at2"/>
<feature type="transmembrane region" description="Helical" evidence="1">
    <location>
        <begin position="126"/>
        <end position="148"/>
    </location>
</feature>
<feature type="transmembrane region" description="Helical" evidence="1">
    <location>
        <begin position="184"/>
        <end position="204"/>
    </location>
</feature>
<gene>
    <name evidence="2" type="ORF">CLORY_35570</name>
</gene>
<evidence type="ECO:0000256" key="1">
    <source>
        <dbReference type="SAM" id="Phobius"/>
    </source>
</evidence>
<sequence>MLNLIHADLYKLRKSTGAKICFIITCICAVAFVYVAHCIAIGKLSSNVSGSASGLADLMLIWLFGSLMAGILVCSDFETKTIHGAVSCGRINIVISKALVYFIIIILLVLPYMLVTIVGFCSGEKFGTPFVGSVFLGILANGSGLTVTVTTICKIIVVSLVEMILYTAELSICLPLAFKIRKPIVVMAIGFSFGFLANLIITALQDVPVLKYVIKNTPYYFGLNIITVKTAAGTLLKVTIISIVFFTIMVAITHLLFRRSEIK</sequence>
<reference evidence="2 3" key="1">
    <citation type="submission" date="2017-03" db="EMBL/GenBank/DDBJ databases">
        <title>Genome sequence of Clostridium oryzae DSM 28571.</title>
        <authorList>
            <person name="Poehlein A."/>
            <person name="Daniel R."/>
        </authorList>
    </citation>
    <scope>NUCLEOTIDE SEQUENCE [LARGE SCALE GENOMIC DNA]</scope>
    <source>
        <strain evidence="2 3">DSM 28571</strain>
    </source>
</reference>
<dbReference type="EMBL" id="MZGV01000055">
    <property type="protein sequence ID" value="OPJ58490.1"/>
    <property type="molecule type" value="Genomic_DNA"/>
</dbReference>
<dbReference type="AlphaFoldDB" id="A0A1V4IF63"/>
<feature type="transmembrane region" description="Helical" evidence="1">
    <location>
        <begin position="238"/>
        <end position="257"/>
    </location>
</feature>
<organism evidence="2 3">
    <name type="scientific">Clostridium oryzae</name>
    <dbReference type="NCBI Taxonomy" id="1450648"/>
    <lineage>
        <taxon>Bacteria</taxon>
        <taxon>Bacillati</taxon>
        <taxon>Bacillota</taxon>
        <taxon>Clostridia</taxon>
        <taxon>Eubacteriales</taxon>
        <taxon>Clostridiaceae</taxon>
        <taxon>Clostridium</taxon>
    </lineage>
</organism>
<name>A0A1V4IF63_9CLOT</name>
<keyword evidence="1" id="KW-0812">Transmembrane</keyword>
<keyword evidence="3" id="KW-1185">Reference proteome</keyword>
<feature type="transmembrane region" description="Helical" evidence="1">
    <location>
        <begin position="20"/>
        <end position="42"/>
    </location>
</feature>
<comment type="caution">
    <text evidence="2">The sequence shown here is derived from an EMBL/GenBank/DDBJ whole genome shotgun (WGS) entry which is preliminary data.</text>
</comment>
<dbReference type="Proteomes" id="UP000190080">
    <property type="component" value="Unassembled WGS sequence"/>
</dbReference>
<dbReference type="STRING" id="1450648.CLORY_35570"/>
<dbReference type="RefSeq" id="WP_079426976.1">
    <property type="nucleotide sequence ID" value="NZ_MZGV01000055.1"/>
</dbReference>
<evidence type="ECO:0000313" key="2">
    <source>
        <dbReference type="EMBL" id="OPJ58490.1"/>
    </source>
</evidence>
<feature type="transmembrane region" description="Helical" evidence="1">
    <location>
        <begin position="155"/>
        <end position="178"/>
    </location>
</feature>
<proteinExistence type="predicted"/>